<feature type="region of interest" description="Disordered" evidence="1">
    <location>
        <begin position="59"/>
        <end position="79"/>
    </location>
</feature>
<dbReference type="Proteomes" id="UP001391051">
    <property type="component" value="Unassembled WGS sequence"/>
</dbReference>
<evidence type="ECO:0000313" key="3">
    <source>
        <dbReference type="Proteomes" id="UP001391051"/>
    </source>
</evidence>
<reference evidence="2 3" key="1">
    <citation type="submission" date="2023-01" db="EMBL/GenBank/DDBJ databases">
        <title>Analysis of 21 Apiospora genomes using comparative genomics revels a genus with tremendous synthesis potential of carbohydrate active enzymes and secondary metabolites.</title>
        <authorList>
            <person name="Sorensen T."/>
        </authorList>
    </citation>
    <scope>NUCLEOTIDE SEQUENCE [LARGE SCALE GENOMIC DNA]</scope>
    <source>
        <strain evidence="2 3">CBS 24483</strain>
    </source>
</reference>
<keyword evidence="3" id="KW-1185">Reference proteome</keyword>
<protein>
    <submittedName>
        <fullName evidence="2">Uncharacterized protein</fullName>
    </submittedName>
</protein>
<evidence type="ECO:0000313" key="2">
    <source>
        <dbReference type="EMBL" id="KAK7937941.1"/>
    </source>
</evidence>
<organism evidence="2 3">
    <name type="scientific">Apiospora aurea</name>
    <dbReference type="NCBI Taxonomy" id="335848"/>
    <lineage>
        <taxon>Eukaryota</taxon>
        <taxon>Fungi</taxon>
        <taxon>Dikarya</taxon>
        <taxon>Ascomycota</taxon>
        <taxon>Pezizomycotina</taxon>
        <taxon>Sordariomycetes</taxon>
        <taxon>Xylariomycetidae</taxon>
        <taxon>Amphisphaeriales</taxon>
        <taxon>Apiosporaceae</taxon>
        <taxon>Apiospora</taxon>
    </lineage>
</organism>
<dbReference type="EMBL" id="JAQQWE010000010">
    <property type="protein sequence ID" value="KAK7937941.1"/>
    <property type="molecule type" value="Genomic_DNA"/>
</dbReference>
<proteinExistence type="predicted"/>
<dbReference type="GeneID" id="92084093"/>
<dbReference type="RefSeq" id="XP_066693269.1">
    <property type="nucleotide sequence ID" value="XM_066851031.1"/>
</dbReference>
<evidence type="ECO:0000256" key="1">
    <source>
        <dbReference type="SAM" id="MobiDB-lite"/>
    </source>
</evidence>
<accession>A0ABR1PU13</accession>
<gene>
    <name evidence="2" type="ORF">PG986_014809</name>
</gene>
<feature type="compositionally biased region" description="Pro residues" evidence="1">
    <location>
        <begin position="70"/>
        <end position="79"/>
    </location>
</feature>
<comment type="caution">
    <text evidence="2">The sequence shown here is derived from an EMBL/GenBank/DDBJ whole genome shotgun (WGS) entry which is preliminary data.</text>
</comment>
<sequence length="128" mass="13590">MVIDAEPDFTAHVPWSPCTESSRGPAIQHTPLGGYAGSKLLTASGHIFQSPLRACAARLHQHKHRTSAPSAPPAPPAPPAAHLLRQKLHLLHPTAPASHIFSVDNVDLMSTSLVVPFAGAASLQYWVT</sequence>
<name>A0ABR1PU13_9PEZI</name>